<proteinExistence type="predicted"/>
<dbReference type="EMBL" id="LT629772">
    <property type="protein sequence ID" value="SDS66411.1"/>
    <property type="molecule type" value="Genomic_DNA"/>
</dbReference>
<dbReference type="AlphaFoldDB" id="A0A1H1U226"/>
<dbReference type="Proteomes" id="UP000199103">
    <property type="component" value="Chromosome I"/>
</dbReference>
<evidence type="ECO:0000313" key="1">
    <source>
        <dbReference type="EMBL" id="SDS66411.1"/>
    </source>
</evidence>
<name>A0A1H1U226_9ACTN</name>
<reference evidence="1 2" key="1">
    <citation type="submission" date="2016-10" db="EMBL/GenBank/DDBJ databases">
        <authorList>
            <person name="de Groot N.N."/>
        </authorList>
    </citation>
    <scope>NUCLEOTIDE SEQUENCE [LARGE SCALE GENOMIC DNA]</scope>
    <source>
        <strain evidence="1 2">DSM 21800</strain>
    </source>
</reference>
<dbReference type="RefSeq" id="WP_091525395.1">
    <property type="nucleotide sequence ID" value="NZ_LT629772.1"/>
</dbReference>
<organism evidence="1 2">
    <name type="scientific">Microlunatus soli</name>
    <dbReference type="NCBI Taxonomy" id="630515"/>
    <lineage>
        <taxon>Bacteria</taxon>
        <taxon>Bacillati</taxon>
        <taxon>Actinomycetota</taxon>
        <taxon>Actinomycetes</taxon>
        <taxon>Propionibacteriales</taxon>
        <taxon>Propionibacteriaceae</taxon>
        <taxon>Microlunatus</taxon>
    </lineage>
</organism>
<evidence type="ECO:0000313" key="2">
    <source>
        <dbReference type="Proteomes" id="UP000199103"/>
    </source>
</evidence>
<accession>A0A1H1U226</accession>
<keyword evidence="2" id="KW-1185">Reference proteome</keyword>
<sequence>MAAQTPDADLQAVSDAAETIREATLRRDEAMAAARDAGNTWRSIALAAEMTENGVIKAVQRHLDQVAEQEDQPA</sequence>
<gene>
    <name evidence="1" type="ORF">SAMN04489812_2606</name>
</gene>
<protein>
    <submittedName>
        <fullName evidence="1">Uncharacterized protein</fullName>
    </submittedName>
</protein>